<accession>A0AA36JFA5</accession>
<organism evidence="1 2">
    <name type="scientific">Effrenium voratum</name>
    <dbReference type="NCBI Taxonomy" id="2562239"/>
    <lineage>
        <taxon>Eukaryota</taxon>
        <taxon>Sar</taxon>
        <taxon>Alveolata</taxon>
        <taxon>Dinophyceae</taxon>
        <taxon>Suessiales</taxon>
        <taxon>Symbiodiniaceae</taxon>
        <taxon>Effrenium</taxon>
    </lineage>
</organism>
<dbReference type="EMBL" id="CAUJNA010003571">
    <property type="protein sequence ID" value="CAJ1405152.1"/>
    <property type="molecule type" value="Genomic_DNA"/>
</dbReference>
<feature type="non-terminal residue" evidence="1">
    <location>
        <position position="1"/>
    </location>
</feature>
<keyword evidence="2" id="KW-1185">Reference proteome</keyword>
<protein>
    <submittedName>
        <fullName evidence="1">Uncharacterized protein</fullName>
    </submittedName>
</protein>
<evidence type="ECO:0000313" key="1">
    <source>
        <dbReference type="EMBL" id="CAJ1405152.1"/>
    </source>
</evidence>
<evidence type="ECO:0000313" key="2">
    <source>
        <dbReference type="Proteomes" id="UP001178507"/>
    </source>
</evidence>
<comment type="caution">
    <text evidence="1">The sequence shown here is derived from an EMBL/GenBank/DDBJ whole genome shotgun (WGS) entry which is preliminary data.</text>
</comment>
<proteinExistence type="predicted"/>
<gene>
    <name evidence="1" type="ORF">EVOR1521_LOCUS27438</name>
</gene>
<dbReference type="Proteomes" id="UP001178507">
    <property type="component" value="Unassembled WGS sequence"/>
</dbReference>
<name>A0AA36JFA5_9DINO</name>
<reference evidence="1" key="1">
    <citation type="submission" date="2023-08" db="EMBL/GenBank/DDBJ databases">
        <authorList>
            <person name="Chen Y."/>
            <person name="Shah S."/>
            <person name="Dougan E. K."/>
            <person name="Thang M."/>
            <person name="Chan C."/>
        </authorList>
    </citation>
    <scope>NUCLEOTIDE SEQUENCE</scope>
</reference>
<sequence>PGPDGISVVEVPERAIWEPQSRCKIERTMTNDIGWEPALQFDEQGILIGGDSYLQGGVRQDYKAWANPTLLGLMAMESKVEVCYCDSDCDNSFNYFKVGEITSSDSAGIARWTKVPNLGGLIQEIESLQYVTKPGALTLYAGIRSTLSEGMHPYDSIPWRKKTTLKLVPFDNEYVYQLADAAPSDPKVNLEQSLGLDRSNTKEGRLALNGACANATFNAEYYNGPSSEELAREYLAYVSGASNYLPFSGIENDESFNAWKAGIFVVCYCAMLDAEDLCARPDYFISAARLMFRGPLTGVSLNLPTSFVVRIDLEGWGFSDTDSIRLISMTQTCRENANNPRGVEVYRLGCPGLNASSCRRPQEKEDISVHVISADITGLYITDISIGEASSVLTFNGDITAEVLDGDAMTLDETSLLLNGRNYTTWTISEQHTVAQLTGFYGYADEPQVKRMLWNRVSYTSQNNQLSIPVGFPASSVPDFGFVDGKGKWHRRNRLQTQEEIKVDEAAEVKICWGAFDNGRQQYYGEAGVLAFSAPTFMADAGVYLSSRLQGSLGMAVISFSPTRGTTFYKAYHTPLVVRLLFKEVDFMMEPLLSGDDPQPLPEEASIAMENATQATCGQLFTEMWTNDDAGFPFPRGCYYGQLYTDVESTNEAPRPSYREYFIIFEPKDGIKDVCTLTEGPITRLAPCVYQLALNARVGEINMVNPREVIGIYTQCAGKSGYATVCGPRYSVLEYGPAYAADSTLPAEVNSTKIRVELLPLNLARELSSRGLDGHAMEALELLPSMSENSEEFLAFGVRAWSEDASQPIERGGQLNIFFRPFTLWDISAAAFCRAICIPAPGLSCSDGRGGEFADCAIRPMVRTPFENVIPMQRNTLSLSYPSLMDEIPSTRASEAHLLEITELRLPEEGFFTMQMLAQYLDRDVSFPREAVVVPSFKRTPLPGTTTGRIVMDGQTGNGPRPFIFERQNILIVRIQVGVTLSSPAVDELLPAEEFNETEEVLQYVPRPVVQILLPPDYTCRVVGNGTADPDNSSDIFVRDLNTDGYVDNPMGTVLSGAWSADGPVCTFTLQNSASVFARQIFYVRLSVNNPREALLRSDLANVWRIRIAGANNTLLGELVNFISLEEEAAYPGWAGNLAVLTPLEGESLQPSNLSAGAENYLSVFFEAIHAMPAYSYILLDAPDGFDFTDNCSVLPLEDFYYYDWQGLPWGESVMGPDALTSPLGSVNCTTDNWKRSVLSPPATQDFTRAKVRVGRTLIASKYYGFQIRVRNADTWMAEHHEDWRLWVQSPEGYMVDGSKYTIQFNSARIDTLPQSFYDRSWGIYEDYFKTPLSLDFGTNLLLPSVVFDMSTVLTIYPLTPSSDGQLVNVRLLAPVGYVWVPEVAGGWLGHVPDVTCEYCQLVVTPQVLLENELILPDLVMRMGRLYGFQVRVRVPSRPPTRSSNAFFLEMGFDPGTTALQRMQAINMPAPPLRVVSQAQVESLCNLAGFEQNTMEFHVHIASPLEVNSGFLFQGDALTRGTLLRCWPEIRTAHQLDSSNGFCEVSDDVVTGLPMLMLYVLRGQFPAGLHIFRFRPVRNPLAPTAEMGHWSFGTYMELQNYPKHKVLDLSKMIPVPRMLQLLPSTGLLQPPAYEKPSFGRDDAPARTNVVTFYFKVEKHPQVPDSVPYLYISLRGPLGFHFLEDCSEGLQVLNSSLDAAEFPCSASNFPQQDWCPGVISSWPQGLELEACLGIGHTARISVPNPLARTWEVPPNFLDGRLYAFRIQVRNPELQIEEGSQWAMDFVSSAGQPFDSLVVETFGKDTELYLASPMHIQPFLQTIDQQFMPFRLDFMPYTLVPAPRANRRLQGTGGVAPLAPDAEEGSLVLVAPDGFTFRSGDFQVCIGASLERKERLLWDDEFFSGANSLCTVSADARAMTYTLIHDKPLLPLVTYSLSSVVKNPDVVTYPDAAEWLLQSFKKFIATEQSIRLDSLLVKGTPMIAPVPSFQVTNSAKEYTAGIRTPLINVTMRFNTKLRNGDTIRLFTPPGFDLSSATGACPDFRWPGTFRPLVYSPPPVCNCSNSTQFLCSLVITVQESNVWQAEVLPERTVITLEMSIINAPSLPRAVENFWRLELWAGGYNPYPLSGGLVSSWPIYGLFNNLTIALVGTERRAGAMSDLQFDFIPSVFATTLDIQIHEPVGFDFQVARVNAPWVRHELTEGSRLVLIGGRLIPEQPTQVTLSLVRFGEAGGPTRISLRAFKDAQMTEETARRINFLQGFRLPGAVMAHDLVLWSERVVDHWTGLAPDSVSPLLPCHTNQLARFEVFVQITRFILDGDALVITNSVPFGMAPWEPSTEAGYESALEMCLDPSHGGIAENRTWFCENLQVVNVTSQSVIRNSVGIGIGLRLTLGSMRPEHVLSQASLDAVAGALQLEGDLGMRELALEQDRDYRLRMWLRPSSAPTFWSILTEDAQNFLSNTNDGLTPGVTAVPEMQLSVTPALQRSPPQSSVAVAVVVTMGPGQSPFSRLQLLLPYGYAPYGAQAEPGKRLIAELSMEGIGLLSTGMTFNLRIQTPLNNVPDARWFVLAKEVILNDITGEITEPVNGWALAEGFTVAPCPVSLMYGAIASASGWLALQFYVPRQVQGRFVLITAPSSLEIRCPKVEETGLVLECEDFRPRPEVPNFLQTLQRTVNVTLTGGTEEGDNMLYMFLLNVLTPAELTVYEPWQLRVLDDSFSVVDAALQVPQPNFVVDLEMGNPSLSWLQPPQRGEVSNVQVEVSFLRRVKQVKAILVSLPENYRHDIQHKNQLRNVNKQFPLTIDEEWRIFDNLRYIKILVEVTESGEAQIITAGTYQWQFPVMVPLIEPFASEWYVSLCADSACTTLGDPGISVSFPVLNNEPQLPAQTFQVVAQTGAASGWRISLLVLALVAS</sequence>